<evidence type="ECO:0000256" key="4">
    <source>
        <dbReference type="ARBA" id="ARBA00023002"/>
    </source>
</evidence>
<dbReference type="InterPro" id="IPR016166">
    <property type="entry name" value="FAD-bd_PCMH"/>
</dbReference>
<keyword evidence="7" id="KW-1185">Reference proteome</keyword>
<dbReference type="InterPro" id="IPR016164">
    <property type="entry name" value="FAD-linked_Oxase-like_C"/>
</dbReference>
<dbReference type="OrthoDB" id="9767256at2"/>
<dbReference type="SUPFAM" id="SSF55103">
    <property type="entry name" value="FAD-linked oxidases, C-terminal domain"/>
    <property type="match status" value="1"/>
</dbReference>
<comment type="cofactor">
    <cofactor evidence="1">
        <name>FAD</name>
        <dbReference type="ChEBI" id="CHEBI:57692"/>
    </cofactor>
</comment>
<keyword evidence="3" id="KW-0274">FAD</keyword>
<accession>A0A3P3W577</accession>
<name>A0A3P3W577_9FLAO</name>
<dbReference type="InterPro" id="IPR016171">
    <property type="entry name" value="Vanillyl_alc_oxidase_C-sub2"/>
</dbReference>
<dbReference type="Gene3D" id="3.30.70.2190">
    <property type="match status" value="1"/>
</dbReference>
<evidence type="ECO:0000259" key="5">
    <source>
        <dbReference type="PROSITE" id="PS51387"/>
    </source>
</evidence>
<evidence type="ECO:0000256" key="2">
    <source>
        <dbReference type="ARBA" id="ARBA00022630"/>
    </source>
</evidence>
<organism evidence="6 7">
    <name type="scientific">Paenimyroides tangerinum</name>
    <dbReference type="NCBI Taxonomy" id="2488728"/>
    <lineage>
        <taxon>Bacteria</taxon>
        <taxon>Pseudomonadati</taxon>
        <taxon>Bacteroidota</taxon>
        <taxon>Flavobacteriia</taxon>
        <taxon>Flavobacteriales</taxon>
        <taxon>Flavobacteriaceae</taxon>
        <taxon>Paenimyroides</taxon>
    </lineage>
</organism>
<dbReference type="GO" id="GO:0071949">
    <property type="term" value="F:FAD binding"/>
    <property type="evidence" value="ECO:0007669"/>
    <property type="project" value="InterPro"/>
</dbReference>
<feature type="domain" description="FAD-binding PCMH-type" evidence="5">
    <location>
        <begin position="42"/>
        <end position="221"/>
    </location>
</feature>
<evidence type="ECO:0000256" key="1">
    <source>
        <dbReference type="ARBA" id="ARBA00001974"/>
    </source>
</evidence>
<dbReference type="PROSITE" id="PS51387">
    <property type="entry name" value="FAD_PCMH"/>
    <property type="match status" value="1"/>
</dbReference>
<dbReference type="GO" id="GO:0016491">
    <property type="term" value="F:oxidoreductase activity"/>
    <property type="evidence" value="ECO:0007669"/>
    <property type="project" value="UniProtKB-KW"/>
</dbReference>
<dbReference type="InterPro" id="IPR036318">
    <property type="entry name" value="FAD-bd_PCMH-like_sf"/>
</dbReference>
<keyword evidence="2" id="KW-0285">Flavoprotein</keyword>
<evidence type="ECO:0000313" key="6">
    <source>
        <dbReference type="EMBL" id="RRJ89527.1"/>
    </source>
</evidence>
<evidence type="ECO:0000313" key="7">
    <source>
        <dbReference type="Proteomes" id="UP000275719"/>
    </source>
</evidence>
<dbReference type="PANTHER" id="PTHR42934:SF2">
    <property type="entry name" value="GLYCOLATE OXIDASE SUBUNIT GLCD"/>
    <property type="match status" value="1"/>
</dbReference>
<dbReference type="Pfam" id="PF01565">
    <property type="entry name" value="FAD_binding_4"/>
    <property type="match status" value="1"/>
</dbReference>
<keyword evidence="4" id="KW-0560">Oxidoreductase</keyword>
<dbReference type="PANTHER" id="PTHR42934">
    <property type="entry name" value="GLYCOLATE OXIDASE SUBUNIT GLCD"/>
    <property type="match status" value="1"/>
</dbReference>
<dbReference type="RefSeq" id="WP_125019519.1">
    <property type="nucleotide sequence ID" value="NZ_RQVQ01000026.1"/>
</dbReference>
<dbReference type="EMBL" id="RQVQ01000026">
    <property type="protein sequence ID" value="RRJ89527.1"/>
    <property type="molecule type" value="Genomic_DNA"/>
</dbReference>
<evidence type="ECO:0000256" key="3">
    <source>
        <dbReference type="ARBA" id="ARBA00022827"/>
    </source>
</evidence>
<dbReference type="Gene3D" id="3.30.465.10">
    <property type="match status" value="1"/>
</dbReference>
<dbReference type="Gene3D" id="3.30.70.2740">
    <property type="match status" value="1"/>
</dbReference>
<dbReference type="FunFam" id="1.10.45.10:FF:000001">
    <property type="entry name" value="D-lactate dehydrogenase mitochondrial"/>
    <property type="match status" value="1"/>
</dbReference>
<dbReference type="InterPro" id="IPR006094">
    <property type="entry name" value="Oxid_FAD_bind_N"/>
</dbReference>
<reference evidence="6 7" key="1">
    <citation type="submission" date="2018-11" db="EMBL/GenBank/DDBJ databases">
        <title>Flavobacterium sp. nov., YIM 102701-2 draft genome.</title>
        <authorList>
            <person name="Li G."/>
            <person name="Jiang Y."/>
        </authorList>
    </citation>
    <scope>NUCLEOTIDE SEQUENCE [LARGE SCALE GENOMIC DNA]</scope>
    <source>
        <strain evidence="6 7">YIM 102701-2</strain>
    </source>
</reference>
<dbReference type="InterPro" id="IPR051914">
    <property type="entry name" value="FAD-linked_OxidoTrans_Type4"/>
</dbReference>
<proteinExistence type="predicted"/>
<dbReference type="Proteomes" id="UP000275719">
    <property type="component" value="Unassembled WGS sequence"/>
</dbReference>
<sequence>MKTYRTLTNDIIEQLKQIVSESFVFLDEETRTAYGKDHTEDLVFPPAVVVKPKSAQEISQIMKLANEYLIPVTPIGARTGLSGGMLSVYQGIGLSLERMNEILNIDTDNLQVITQPGVITQVLQDAVLEKGLFYPVDPSSKGSCFIGGNIAENSGGARAVKYGVTKDYVLNLEVVLPNGEIIETGANTLKNSTGYNLTQLMVGSEGTLGIVTKIVLKLLSKNDFNVLMLVPFYDMNEAAKAVSEIFKVGIVPSALEFMERDAIDWTLKFTDAIEIGLKDGIQAHLLIEVDGNYQDVLFAQAEKIMEVVEQFRIDEVFYAETEEQKNALWKLRRNVAEAVKSHTIYKEEDTVVPRYELPALLKAVKEIGAKYGFKSICYGHAGDGNLHVNIIKGDLTDEQWQNDVPKGITEIFEKTVALKGTLSGEHGIGLVQKNYMPIAFSDISLQLMKNIKNVFDSKGILNPGKIFPDNFSENSY</sequence>
<comment type="caution">
    <text evidence="6">The sequence shown here is derived from an EMBL/GenBank/DDBJ whole genome shotgun (WGS) entry which is preliminary data.</text>
</comment>
<dbReference type="Gene3D" id="1.10.45.10">
    <property type="entry name" value="Vanillyl-alcohol Oxidase, Chain A, domain 4"/>
    <property type="match status" value="1"/>
</dbReference>
<dbReference type="Pfam" id="PF02913">
    <property type="entry name" value="FAD-oxidase_C"/>
    <property type="match status" value="1"/>
</dbReference>
<dbReference type="SUPFAM" id="SSF56176">
    <property type="entry name" value="FAD-binding/transporter-associated domain-like"/>
    <property type="match status" value="1"/>
</dbReference>
<dbReference type="AlphaFoldDB" id="A0A3P3W577"/>
<dbReference type="InterPro" id="IPR004113">
    <property type="entry name" value="FAD-bd_oxidored_4_C"/>
</dbReference>
<protein>
    <submittedName>
        <fullName evidence="6">FAD-binding protein</fullName>
    </submittedName>
</protein>
<gene>
    <name evidence="6" type="ORF">EG240_11395</name>
</gene>
<dbReference type="InterPro" id="IPR016169">
    <property type="entry name" value="FAD-bd_PCMH_sub2"/>
</dbReference>